<organism evidence="10">
    <name type="scientific">Brachionus koreanus</name>
    <dbReference type="NCBI Taxonomy" id="1199090"/>
    <lineage>
        <taxon>Eukaryota</taxon>
        <taxon>Metazoa</taxon>
        <taxon>Spiralia</taxon>
        <taxon>Gnathifera</taxon>
        <taxon>Rotifera</taxon>
        <taxon>Eurotatoria</taxon>
        <taxon>Monogononta</taxon>
        <taxon>Pseudotrocha</taxon>
        <taxon>Ploima</taxon>
        <taxon>Brachionidae</taxon>
        <taxon>Brachionus</taxon>
    </lineage>
</organism>
<dbReference type="Pfam" id="PF10601">
    <property type="entry name" value="zf-LITAF-like"/>
    <property type="match status" value="1"/>
</dbReference>
<evidence type="ECO:0000256" key="2">
    <source>
        <dbReference type="ARBA" id="ARBA00004481"/>
    </source>
</evidence>
<evidence type="ECO:0000256" key="6">
    <source>
        <dbReference type="ARBA" id="ARBA00022833"/>
    </source>
</evidence>
<evidence type="ECO:0000313" key="10">
    <source>
        <dbReference type="EMBL" id="ALG36745.1"/>
    </source>
</evidence>
<keyword evidence="7" id="KW-0472">Membrane</keyword>
<evidence type="ECO:0000256" key="3">
    <source>
        <dbReference type="ARBA" id="ARBA00004630"/>
    </source>
</evidence>
<dbReference type="PROSITE" id="PS51837">
    <property type="entry name" value="LITAF"/>
    <property type="match status" value="1"/>
</dbReference>
<keyword evidence="6" id="KW-0862">Zinc</keyword>
<dbReference type="PANTHER" id="PTHR23292">
    <property type="entry name" value="LIPOPOLYSACCHARIDE-INDUCED TUMOR NECROSIS FACTOR-ALPHA FACTOR"/>
    <property type="match status" value="1"/>
</dbReference>
<reference evidence="10" key="2">
    <citation type="submission" date="2015-02" db="EMBL/GenBank/DDBJ databases">
        <authorList>
            <person name="Chooi Y.-H."/>
        </authorList>
    </citation>
    <scope>NUCLEOTIDE SEQUENCE</scope>
</reference>
<reference evidence="10" key="1">
    <citation type="journal article" date="2015" name="Comp. Biochem. Physiol. B, Biochem. Mol. Biol.">
        <title>Early expansion and expression of the lipopolysaccharide (LPS)-induced TNF-alpha factor (LITAF) gene family in the LPS-exposed monogonont rotifer Brachionus koreanus.</title>
        <authorList>
            <person name="Jeong C.B."/>
            <person name="Lee J.H."/>
            <person name="Lee J.S."/>
            <person name="Rhee J.S."/>
        </authorList>
    </citation>
    <scope>NUCLEOTIDE SEQUENCE</scope>
</reference>
<sequence>MENKFDNGPTPVIAGSTNLPPPPPYQTQVPNTTVIVQPVLNQALFLGKNPSHVVCPQCKAQVVTRVNYKTGGGTWLICLGLCLIGCTLGCQFIPFCVDSCKDSEHYCPNCNTYLGRKSIL</sequence>
<evidence type="ECO:0000259" key="9">
    <source>
        <dbReference type="PROSITE" id="PS51837"/>
    </source>
</evidence>
<evidence type="ECO:0000256" key="5">
    <source>
        <dbReference type="ARBA" id="ARBA00022723"/>
    </source>
</evidence>
<dbReference type="InterPro" id="IPR037519">
    <property type="entry name" value="LITAF_fam"/>
</dbReference>
<comment type="subcellular location">
    <subcellularLocation>
        <location evidence="2">Endosome membrane</location>
        <topology evidence="2">Peripheral membrane protein</topology>
    </subcellularLocation>
    <subcellularLocation>
        <location evidence="1">Late endosome membrane</location>
    </subcellularLocation>
    <subcellularLocation>
        <location evidence="3">Lysosome membrane</location>
        <topology evidence="3">Peripheral membrane protein</topology>
        <orientation evidence="3">Cytoplasmic side</orientation>
    </subcellularLocation>
</comment>
<proteinExistence type="evidence at transcript level"/>
<keyword evidence="5" id="KW-0479">Metal-binding</keyword>
<protein>
    <submittedName>
        <fullName evidence="10">Lipopolysaccharide-induced tumor necrosis factor-alpha factor 1</fullName>
    </submittedName>
</protein>
<name>A0A0N9K8D9_9BILA</name>
<evidence type="ECO:0000256" key="7">
    <source>
        <dbReference type="ARBA" id="ARBA00023136"/>
    </source>
</evidence>
<feature type="region of interest" description="Disordered" evidence="8">
    <location>
        <begin position="1"/>
        <end position="24"/>
    </location>
</feature>
<dbReference type="EMBL" id="KP774720">
    <property type="protein sequence ID" value="ALG36745.1"/>
    <property type="molecule type" value="mRNA"/>
</dbReference>
<dbReference type="GO" id="GO:0008270">
    <property type="term" value="F:zinc ion binding"/>
    <property type="evidence" value="ECO:0007669"/>
    <property type="project" value="TreeGrafter"/>
</dbReference>
<dbReference type="GO" id="GO:0005765">
    <property type="term" value="C:lysosomal membrane"/>
    <property type="evidence" value="ECO:0007669"/>
    <property type="project" value="UniProtKB-SubCell"/>
</dbReference>
<evidence type="ECO:0000256" key="1">
    <source>
        <dbReference type="ARBA" id="ARBA00004414"/>
    </source>
</evidence>
<dbReference type="InterPro" id="IPR006629">
    <property type="entry name" value="LITAF"/>
</dbReference>
<dbReference type="GO" id="GO:0031902">
    <property type="term" value="C:late endosome membrane"/>
    <property type="evidence" value="ECO:0007669"/>
    <property type="project" value="UniProtKB-SubCell"/>
</dbReference>
<evidence type="ECO:0000256" key="8">
    <source>
        <dbReference type="SAM" id="MobiDB-lite"/>
    </source>
</evidence>
<comment type="similarity">
    <text evidence="4">Belongs to the CDIP1/LITAF family.</text>
</comment>
<dbReference type="SMART" id="SM00714">
    <property type="entry name" value="LITAF"/>
    <property type="match status" value="1"/>
</dbReference>
<evidence type="ECO:0000256" key="4">
    <source>
        <dbReference type="ARBA" id="ARBA00005975"/>
    </source>
</evidence>
<accession>A0A0N9K8D9</accession>
<dbReference type="AlphaFoldDB" id="A0A0N9K8D9"/>
<dbReference type="PANTHER" id="PTHR23292:SF6">
    <property type="entry name" value="FI16602P1-RELATED"/>
    <property type="match status" value="1"/>
</dbReference>
<feature type="domain" description="LITAF" evidence="9">
    <location>
        <begin position="31"/>
        <end position="119"/>
    </location>
</feature>